<dbReference type="SUPFAM" id="SSF52540">
    <property type="entry name" value="P-loop containing nucleoside triphosphate hydrolases"/>
    <property type="match status" value="1"/>
</dbReference>
<dbReference type="PANTHER" id="PTHR33540">
    <property type="entry name" value="TRNA THREONYLCARBAMOYLADENOSINE BIOSYNTHESIS PROTEIN TSAE"/>
    <property type="match status" value="1"/>
</dbReference>
<keyword evidence="12" id="KW-1185">Reference proteome</keyword>
<keyword evidence="5" id="KW-0819">tRNA processing</keyword>
<name>A0ABZ2RU68_9BACT</name>
<keyword evidence="6" id="KW-0479">Metal-binding</keyword>
<keyword evidence="4" id="KW-0963">Cytoplasm</keyword>
<comment type="subcellular location">
    <subcellularLocation>
        <location evidence="1">Cytoplasm</location>
    </subcellularLocation>
</comment>
<evidence type="ECO:0000256" key="5">
    <source>
        <dbReference type="ARBA" id="ARBA00022694"/>
    </source>
</evidence>
<dbReference type="Proteomes" id="UP001477443">
    <property type="component" value="Chromosome"/>
</dbReference>
<dbReference type="RefSeq" id="WP_338822811.1">
    <property type="nucleotide sequence ID" value="NZ_CP148067.1"/>
</dbReference>
<dbReference type="Gene3D" id="3.40.50.300">
    <property type="entry name" value="P-loop containing nucleotide triphosphate hydrolases"/>
    <property type="match status" value="1"/>
</dbReference>
<dbReference type="InterPro" id="IPR027417">
    <property type="entry name" value="P-loop_NTPase"/>
</dbReference>
<evidence type="ECO:0000313" key="12">
    <source>
        <dbReference type="Proteomes" id="UP001477443"/>
    </source>
</evidence>
<evidence type="ECO:0000256" key="3">
    <source>
        <dbReference type="ARBA" id="ARBA00019010"/>
    </source>
</evidence>
<evidence type="ECO:0000256" key="6">
    <source>
        <dbReference type="ARBA" id="ARBA00022723"/>
    </source>
</evidence>
<evidence type="ECO:0000256" key="10">
    <source>
        <dbReference type="ARBA" id="ARBA00032441"/>
    </source>
</evidence>
<dbReference type="EMBL" id="CP148067">
    <property type="protein sequence ID" value="WXL29195.1"/>
    <property type="molecule type" value="Genomic_DNA"/>
</dbReference>
<dbReference type="InterPro" id="IPR003442">
    <property type="entry name" value="T6A_TsaE"/>
</dbReference>
<evidence type="ECO:0000256" key="9">
    <source>
        <dbReference type="ARBA" id="ARBA00022842"/>
    </source>
</evidence>
<protein>
    <recommendedName>
        <fullName evidence="3">tRNA threonylcarbamoyladenosine biosynthesis protein TsaE</fullName>
    </recommendedName>
    <alternativeName>
        <fullName evidence="10">t(6)A37 threonylcarbamoyladenosine biosynthesis protein TsaE</fullName>
    </alternativeName>
</protein>
<keyword evidence="8" id="KW-0067">ATP-binding</keyword>
<evidence type="ECO:0000256" key="4">
    <source>
        <dbReference type="ARBA" id="ARBA00022490"/>
    </source>
</evidence>
<dbReference type="Pfam" id="PF02367">
    <property type="entry name" value="TsaE"/>
    <property type="match status" value="1"/>
</dbReference>
<evidence type="ECO:0000313" key="11">
    <source>
        <dbReference type="EMBL" id="WXL29195.1"/>
    </source>
</evidence>
<sequence length="133" mass="15108">MKTKTFITSPNEDLTVVAQFLLDNLTKSKIILLNGELGSGKTTLLKTLAKLININDPITSPTFNYMKTYNGLVHIDAYNLRGGIEEFEDYQGPEDILAIEWASKLDLFYSNYLELNITIDFDDNHIFEVKVVN</sequence>
<keyword evidence="9" id="KW-0460">Magnesium</keyword>
<evidence type="ECO:0000256" key="7">
    <source>
        <dbReference type="ARBA" id="ARBA00022741"/>
    </source>
</evidence>
<proteinExistence type="inferred from homology"/>
<gene>
    <name evidence="11" type="primary">tsaE</name>
    <name evidence="11" type="ORF">WG617_00895</name>
</gene>
<keyword evidence="7" id="KW-0547">Nucleotide-binding</keyword>
<accession>A0ABZ2RU68</accession>
<organism evidence="11 12">
    <name type="scientific">Mycoplasmopsis felifaucium</name>
    <dbReference type="NCBI Taxonomy" id="35768"/>
    <lineage>
        <taxon>Bacteria</taxon>
        <taxon>Bacillati</taxon>
        <taxon>Mycoplasmatota</taxon>
        <taxon>Mycoplasmoidales</taxon>
        <taxon>Metamycoplasmataceae</taxon>
        <taxon>Mycoplasmopsis</taxon>
    </lineage>
</organism>
<dbReference type="NCBIfam" id="TIGR00150">
    <property type="entry name" value="T6A_YjeE"/>
    <property type="match status" value="1"/>
</dbReference>
<comment type="similarity">
    <text evidence="2">Belongs to the TsaE family.</text>
</comment>
<evidence type="ECO:0000256" key="2">
    <source>
        <dbReference type="ARBA" id="ARBA00007599"/>
    </source>
</evidence>
<reference evidence="11" key="1">
    <citation type="submission" date="2024-03" db="EMBL/GenBank/DDBJ databases">
        <title>Complete genome sequence of Mycoplasma felifaucium Z921 isolated from the trachea of a cheetah.</title>
        <authorList>
            <person name="Spergser J."/>
        </authorList>
    </citation>
    <scope>NUCLEOTIDE SEQUENCE [LARGE SCALE GENOMIC DNA]</scope>
    <source>
        <strain evidence="11">Z921</strain>
    </source>
</reference>
<dbReference type="PANTHER" id="PTHR33540:SF2">
    <property type="entry name" value="TRNA THREONYLCARBAMOYLADENOSINE BIOSYNTHESIS PROTEIN TSAE"/>
    <property type="match status" value="1"/>
</dbReference>
<evidence type="ECO:0000256" key="8">
    <source>
        <dbReference type="ARBA" id="ARBA00022840"/>
    </source>
</evidence>
<evidence type="ECO:0000256" key="1">
    <source>
        <dbReference type="ARBA" id="ARBA00004496"/>
    </source>
</evidence>